<comment type="similarity">
    <text evidence="3">Belongs to the cyclophilin-type PPIase family.</text>
</comment>
<protein>
    <recommendedName>
        <fullName evidence="3">Peptidyl-prolyl cis-trans isomerase</fullName>
        <shortName evidence="3">PPIase</shortName>
        <ecNumber evidence="3">5.2.1.8</ecNumber>
    </recommendedName>
</protein>
<dbReference type="SUPFAM" id="SSF50891">
    <property type="entry name" value="Cyclophilin-like"/>
    <property type="match status" value="1"/>
</dbReference>
<evidence type="ECO:0000313" key="6">
    <source>
        <dbReference type="WBParaSite" id="TMUE_2000009384.1"/>
    </source>
</evidence>
<dbReference type="AlphaFoldDB" id="A0A5S6QQE3"/>
<comment type="catalytic activity">
    <reaction evidence="3">
        <text>[protein]-peptidylproline (omega=180) = [protein]-peptidylproline (omega=0)</text>
        <dbReference type="Rhea" id="RHEA:16237"/>
        <dbReference type="Rhea" id="RHEA-COMP:10747"/>
        <dbReference type="Rhea" id="RHEA-COMP:10748"/>
        <dbReference type="ChEBI" id="CHEBI:83833"/>
        <dbReference type="ChEBI" id="CHEBI:83834"/>
        <dbReference type="EC" id="5.2.1.8"/>
    </reaction>
</comment>
<dbReference type="PROSITE" id="PS00170">
    <property type="entry name" value="CSA_PPIASE_1"/>
    <property type="match status" value="1"/>
</dbReference>
<dbReference type="GO" id="GO:0006457">
    <property type="term" value="P:protein folding"/>
    <property type="evidence" value="ECO:0007669"/>
    <property type="project" value="InterPro"/>
</dbReference>
<dbReference type="GO" id="GO:0071013">
    <property type="term" value="C:catalytic step 2 spliceosome"/>
    <property type="evidence" value="ECO:0007669"/>
    <property type="project" value="TreeGrafter"/>
</dbReference>
<evidence type="ECO:0000256" key="3">
    <source>
        <dbReference type="RuleBase" id="RU363019"/>
    </source>
</evidence>
<dbReference type="EC" id="5.2.1.8" evidence="3"/>
<dbReference type="InterPro" id="IPR044666">
    <property type="entry name" value="Cyclophilin_A-like"/>
</dbReference>
<dbReference type="PRINTS" id="PR00153">
    <property type="entry name" value="CSAPPISMRASE"/>
</dbReference>
<feature type="domain" description="PPIase cyclophilin-type" evidence="4">
    <location>
        <begin position="18"/>
        <end position="143"/>
    </location>
</feature>
<dbReference type="STRING" id="70415.A0A5S6QQE3"/>
<keyword evidence="1 3" id="KW-0697">Rotamase</keyword>
<dbReference type="InterPro" id="IPR029000">
    <property type="entry name" value="Cyclophilin-like_dom_sf"/>
</dbReference>
<evidence type="ECO:0000256" key="2">
    <source>
        <dbReference type="ARBA" id="ARBA00023235"/>
    </source>
</evidence>
<reference evidence="6" key="1">
    <citation type="submission" date="2019-12" db="UniProtKB">
        <authorList>
            <consortium name="WormBaseParasite"/>
        </authorList>
    </citation>
    <scope>IDENTIFICATION</scope>
</reference>
<organism evidence="5 6">
    <name type="scientific">Trichuris muris</name>
    <name type="common">Mouse whipworm</name>
    <dbReference type="NCBI Taxonomy" id="70415"/>
    <lineage>
        <taxon>Eukaryota</taxon>
        <taxon>Metazoa</taxon>
        <taxon>Ecdysozoa</taxon>
        <taxon>Nematoda</taxon>
        <taxon>Enoplea</taxon>
        <taxon>Dorylaimia</taxon>
        <taxon>Trichinellida</taxon>
        <taxon>Trichuridae</taxon>
        <taxon>Trichuris</taxon>
    </lineage>
</organism>
<dbReference type="GO" id="GO:0003755">
    <property type="term" value="F:peptidyl-prolyl cis-trans isomerase activity"/>
    <property type="evidence" value="ECO:0007669"/>
    <property type="project" value="UniProtKB-UniRule"/>
</dbReference>
<proteinExistence type="inferred from homology"/>
<dbReference type="WBParaSite" id="TMUE_2000009384.1">
    <property type="protein sequence ID" value="TMUE_2000009384.1"/>
    <property type="gene ID" value="WBGene00286137"/>
</dbReference>
<dbReference type="PROSITE" id="PS50072">
    <property type="entry name" value="CSA_PPIASE_2"/>
    <property type="match status" value="1"/>
</dbReference>
<keyword evidence="5" id="KW-1185">Reference proteome</keyword>
<comment type="function">
    <text evidence="3">PPIases accelerate the folding of proteins. It catalyzes the cis-trans isomerization of proline imidic peptide bonds in oligopeptides.</text>
</comment>
<dbReference type="Pfam" id="PF00160">
    <property type="entry name" value="Pro_isomerase"/>
    <property type="match status" value="1"/>
</dbReference>
<dbReference type="PANTHER" id="PTHR45625:SF4">
    <property type="entry name" value="PEPTIDYLPROLYL ISOMERASE DOMAIN AND WD REPEAT-CONTAINING PROTEIN 1"/>
    <property type="match status" value="1"/>
</dbReference>
<sequence length="143" mass="15841">MLPAGFKPDWRPPYVIMETTMGTMMVELYWHHAPKTCRNFAELSHRGYYNGTVFHRIIPDFIVQGGDPTGTGRGGSSIYGSVFEDEIAEELRHTGAGILSMANAGPNTNGSQFFFTLAPCQWLDGSEWSKQMALIALSSAFPF</sequence>
<evidence type="ECO:0000313" key="5">
    <source>
        <dbReference type="Proteomes" id="UP000046395"/>
    </source>
</evidence>
<name>A0A5S6QQE3_TRIMR</name>
<evidence type="ECO:0000256" key="1">
    <source>
        <dbReference type="ARBA" id="ARBA00023110"/>
    </source>
</evidence>
<dbReference type="Gene3D" id="2.40.100.10">
    <property type="entry name" value="Cyclophilin-like"/>
    <property type="match status" value="1"/>
</dbReference>
<dbReference type="InterPro" id="IPR020892">
    <property type="entry name" value="Cyclophilin-type_PPIase_CS"/>
</dbReference>
<dbReference type="PANTHER" id="PTHR45625">
    <property type="entry name" value="PEPTIDYL-PROLYL CIS-TRANS ISOMERASE-RELATED"/>
    <property type="match status" value="1"/>
</dbReference>
<evidence type="ECO:0000259" key="4">
    <source>
        <dbReference type="PROSITE" id="PS50072"/>
    </source>
</evidence>
<dbReference type="InterPro" id="IPR002130">
    <property type="entry name" value="Cyclophilin-type_PPIase_dom"/>
</dbReference>
<keyword evidence="2 3" id="KW-0413">Isomerase</keyword>
<accession>A0A5S6QQE3</accession>
<dbReference type="Proteomes" id="UP000046395">
    <property type="component" value="Unassembled WGS sequence"/>
</dbReference>